<dbReference type="Gene3D" id="1.25.10.10">
    <property type="entry name" value="Leucine-rich Repeat Variant"/>
    <property type="match status" value="1"/>
</dbReference>
<reference evidence="1" key="1">
    <citation type="submission" date="2020-12" db="EMBL/GenBank/DDBJ databases">
        <title>Geomonas sp. Red875, isolated from river sediment.</title>
        <authorList>
            <person name="Xu Z."/>
            <person name="Zhang Z."/>
            <person name="Masuda Y."/>
            <person name="Itoh H."/>
            <person name="Senoo K."/>
        </authorList>
    </citation>
    <scope>NUCLEOTIDE SEQUENCE</scope>
    <source>
        <strain evidence="1">Red875</strain>
    </source>
</reference>
<sequence>MIMTIQEIVHEVLNEAGFLRMLRSKSVRAPQISLRDLILLDERLEAQIDVLRVAGDAAWDRCETALAGADPDFTFAAAVLAFESGNESRIDHVLQTAGEDPDQARVIISALGWIEFEKAKPQIYRLLTTPSPFRRYLGIGGCAAHRHDPGSHLNTAAYDSSSLVKTRALRAFGEIGCFNNIRFYPLRQQLAAAEDGIRFSAAWSLALAGDDEAVEALKPFVADPRFGEEALNLLLRRLKPATAVVWQHELAASPARARLAVLAAGIVGEVSAVPWLLEQMTVPEMARCAGEAFTMITGVDVAAEGLQGLPPEGFAAGPTDDPQDSNVELDPDEDLPWPEPFFVGVWWRNHRRNYQNGVRYLLGKPIVPDQLRRVLLVGGQRQRAAAALELALMEPGRPLFNVRAPAFRQMVTSDGHERVNHHSCK</sequence>
<dbReference type="Proteomes" id="UP000636888">
    <property type="component" value="Unassembled WGS sequence"/>
</dbReference>
<protein>
    <submittedName>
        <fullName evidence="1">TIGR02270 family protein</fullName>
    </submittedName>
</protein>
<evidence type="ECO:0000313" key="2">
    <source>
        <dbReference type="Proteomes" id="UP000636888"/>
    </source>
</evidence>
<gene>
    <name evidence="1" type="ORF">JFN93_07385</name>
</gene>
<comment type="caution">
    <text evidence="1">The sequence shown here is derived from an EMBL/GenBank/DDBJ whole genome shotgun (WGS) entry which is preliminary data.</text>
</comment>
<keyword evidence="2" id="KW-1185">Reference proteome</keyword>
<name>A0A8J7JCH1_9BACT</name>
<dbReference type="InterPro" id="IPR016024">
    <property type="entry name" value="ARM-type_fold"/>
</dbReference>
<dbReference type="SUPFAM" id="SSF48371">
    <property type="entry name" value="ARM repeat"/>
    <property type="match status" value="1"/>
</dbReference>
<evidence type="ECO:0000313" key="1">
    <source>
        <dbReference type="EMBL" id="MBJ6724523.1"/>
    </source>
</evidence>
<dbReference type="EMBL" id="JAEMHM010000005">
    <property type="protein sequence ID" value="MBJ6724523.1"/>
    <property type="molecule type" value="Genomic_DNA"/>
</dbReference>
<organism evidence="1 2">
    <name type="scientific">Geomesophilobacter sediminis</name>
    <dbReference type="NCBI Taxonomy" id="2798584"/>
    <lineage>
        <taxon>Bacteria</taxon>
        <taxon>Pseudomonadati</taxon>
        <taxon>Thermodesulfobacteriota</taxon>
        <taxon>Desulfuromonadia</taxon>
        <taxon>Geobacterales</taxon>
        <taxon>Geobacteraceae</taxon>
        <taxon>Geomesophilobacter</taxon>
    </lineage>
</organism>
<accession>A0A8J7JCH1</accession>
<dbReference type="InterPro" id="IPR004155">
    <property type="entry name" value="PBS_lyase_HEAT"/>
</dbReference>
<proteinExistence type="predicted"/>
<dbReference type="SMART" id="SM00567">
    <property type="entry name" value="EZ_HEAT"/>
    <property type="match status" value="1"/>
</dbReference>
<dbReference type="NCBIfam" id="TIGR02270">
    <property type="entry name" value="TIGR02270 family protein"/>
    <property type="match status" value="1"/>
</dbReference>
<dbReference type="InterPro" id="IPR011959">
    <property type="entry name" value="CHP02270"/>
</dbReference>
<dbReference type="AlphaFoldDB" id="A0A8J7JCH1"/>
<dbReference type="InterPro" id="IPR011989">
    <property type="entry name" value="ARM-like"/>
</dbReference>